<dbReference type="Pfam" id="PF13100">
    <property type="entry name" value="OstA_2"/>
    <property type="match status" value="1"/>
</dbReference>
<dbReference type="EMBL" id="CP012040">
    <property type="protein sequence ID" value="AKP51740.1"/>
    <property type="molecule type" value="Genomic_DNA"/>
</dbReference>
<feature type="domain" description="Organic solvent tolerance-like N-terminal" evidence="2">
    <location>
        <begin position="43"/>
        <end position="179"/>
    </location>
</feature>
<keyword evidence="1" id="KW-0732">Signal</keyword>
<proteinExistence type="predicted"/>
<keyword evidence="4" id="KW-1185">Reference proteome</keyword>
<dbReference type="RefSeq" id="WP_048642045.1">
    <property type="nucleotide sequence ID" value="NZ_CP012040.1"/>
</dbReference>
<dbReference type="KEGG" id="camu:CA2015_2323"/>
<evidence type="ECO:0000259" key="2">
    <source>
        <dbReference type="Pfam" id="PF13100"/>
    </source>
</evidence>
<feature type="chain" id="PRO_5005208772" evidence="1">
    <location>
        <begin position="23"/>
        <end position="535"/>
    </location>
</feature>
<reference evidence="3 4" key="1">
    <citation type="submission" date="2015-07" db="EMBL/GenBank/DDBJ databases">
        <authorList>
            <person name="Kim K.M."/>
        </authorList>
    </citation>
    <scope>NUCLEOTIDE SEQUENCE [LARGE SCALE GENOMIC DNA]</scope>
    <source>
        <strain evidence="3 4">KCTC 12363</strain>
    </source>
</reference>
<name>A0A0H4PF88_9BACT</name>
<evidence type="ECO:0000313" key="3">
    <source>
        <dbReference type="EMBL" id="AKP51740.1"/>
    </source>
</evidence>
<organism evidence="3 4">
    <name type="scientific">Cyclobacterium amurskyense</name>
    <dbReference type="NCBI Taxonomy" id="320787"/>
    <lineage>
        <taxon>Bacteria</taxon>
        <taxon>Pseudomonadati</taxon>
        <taxon>Bacteroidota</taxon>
        <taxon>Cytophagia</taxon>
        <taxon>Cytophagales</taxon>
        <taxon>Cyclobacteriaceae</taxon>
        <taxon>Cyclobacterium</taxon>
    </lineage>
</organism>
<dbReference type="AlphaFoldDB" id="A0A0H4PF88"/>
<dbReference type="OrthoDB" id="9805931at2"/>
<sequence length="535" mass="61571">MTKIKFILFCLLTSLVFTKVQAQKEQSRVEILQAEQLLGGSGFERLLTDVILKHKTSLIYCDSAHFYSEDNLAKLFGNVKIDDQEDSVTVTSRYAEYDGNTQLALLRNNVVLVNEGTTLYTDFLDYNRANGEAIYFNSGMVKDSTNVLTSEKGIYETQIEKITFNKKVVLENPDYTMRSNSLFYYTTTKIAETEKLTNILSKEGNRLNAQKGSFYDTENKIFRFYDGDVESETSIVYGEELFFDENAQYYEAKENVSIYNKEQNAEVFGDEGKYWEGKQYSEVYGNALVRKYFEVDTLFMIADTLISQDGQNAEDKYTLAYPNMRLIKGELAGRADSMAYIYADSTVHLYTDPILWNNKSQITADSIQFTIANQEIDQALLKDNAFAITRDTIANFNQIKGRKMTGYFLDGDMEKLDVEGNGESLYFAIENDTTIKGINKLLCGRIIMEFKEGTVSRISHTIKPEASFTPPHLFEKGEQKLEGFIWRGEERPNKKQIDDWRTPKIRDKNRYSFFDEPEVELPYPENDEIQILIDN</sequence>
<gene>
    <name evidence="3" type="ORF">CA2015_2323</name>
</gene>
<dbReference type="Proteomes" id="UP000036520">
    <property type="component" value="Chromosome"/>
</dbReference>
<dbReference type="InterPro" id="IPR005653">
    <property type="entry name" value="OstA-like_N"/>
</dbReference>
<accession>A0A0H4PF88</accession>
<dbReference type="STRING" id="320787.CA2015_2323"/>
<evidence type="ECO:0000313" key="4">
    <source>
        <dbReference type="Proteomes" id="UP000036520"/>
    </source>
</evidence>
<dbReference type="Gene3D" id="2.60.450.10">
    <property type="entry name" value="Lipopolysaccharide (LPS) transport protein A like domain"/>
    <property type="match status" value="2"/>
</dbReference>
<evidence type="ECO:0000256" key="1">
    <source>
        <dbReference type="SAM" id="SignalP"/>
    </source>
</evidence>
<feature type="signal peptide" evidence="1">
    <location>
        <begin position="1"/>
        <end position="22"/>
    </location>
</feature>
<dbReference type="PATRIC" id="fig|320787.5.peg.2547"/>
<protein>
    <submittedName>
        <fullName evidence="3">Organic solvent tolerance protein OstA</fullName>
    </submittedName>
</protein>